<keyword evidence="1 4" id="KW-0808">Transferase</keyword>
<proteinExistence type="predicted"/>
<dbReference type="GO" id="GO:0016747">
    <property type="term" value="F:acyltransferase activity, transferring groups other than amino-acyl groups"/>
    <property type="evidence" value="ECO:0007669"/>
    <property type="project" value="InterPro"/>
</dbReference>
<feature type="domain" description="N-acetyltransferase" evidence="3">
    <location>
        <begin position="1"/>
        <end position="174"/>
    </location>
</feature>
<dbReference type="Gene3D" id="3.40.630.30">
    <property type="match status" value="1"/>
</dbReference>
<dbReference type="PANTHER" id="PTHR43877">
    <property type="entry name" value="AMINOALKYLPHOSPHONATE N-ACETYLTRANSFERASE-RELATED-RELATED"/>
    <property type="match status" value="1"/>
</dbReference>
<dbReference type="PROSITE" id="PS51186">
    <property type="entry name" value="GNAT"/>
    <property type="match status" value="1"/>
</dbReference>
<dbReference type="SUPFAM" id="SSF55729">
    <property type="entry name" value="Acyl-CoA N-acyltransferases (Nat)"/>
    <property type="match status" value="1"/>
</dbReference>
<accession>A0A2W5PVH8</accession>
<dbReference type="Proteomes" id="UP000249417">
    <property type="component" value="Unassembled WGS sequence"/>
</dbReference>
<protein>
    <submittedName>
        <fullName evidence="4">N-acetyltransferase</fullName>
    </submittedName>
</protein>
<evidence type="ECO:0000259" key="3">
    <source>
        <dbReference type="PROSITE" id="PS51186"/>
    </source>
</evidence>
<dbReference type="PANTHER" id="PTHR43877:SF1">
    <property type="entry name" value="ACETYLTRANSFERASE"/>
    <property type="match status" value="1"/>
</dbReference>
<comment type="caution">
    <text evidence="4">The sequence shown here is derived from an EMBL/GenBank/DDBJ whole genome shotgun (WGS) entry which is preliminary data.</text>
</comment>
<dbReference type="InterPro" id="IPR016181">
    <property type="entry name" value="Acyl_CoA_acyltransferase"/>
</dbReference>
<evidence type="ECO:0000256" key="2">
    <source>
        <dbReference type="ARBA" id="ARBA00023315"/>
    </source>
</evidence>
<dbReference type="InterPro" id="IPR050832">
    <property type="entry name" value="Bact_Acetyltransf"/>
</dbReference>
<reference evidence="4 5" key="1">
    <citation type="submission" date="2017-08" db="EMBL/GenBank/DDBJ databases">
        <title>Infants hospitalized years apart are colonized by the same room-sourced microbial strains.</title>
        <authorList>
            <person name="Brooks B."/>
            <person name="Olm M.R."/>
            <person name="Firek B.A."/>
            <person name="Baker R."/>
            <person name="Thomas B.C."/>
            <person name="Morowitz M.J."/>
            <person name="Banfield J.F."/>
        </authorList>
    </citation>
    <scope>NUCLEOTIDE SEQUENCE [LARGE SCALE GENOMIC DNA]</scope>
    <source>
        <strain evidence="4">S2_005_002_R2_29</strain>
    </source>
</reference>
<name>A0A2W5PVH8_9BACT</name>
<evidence type="ECO:0000256" key="1">
    <source>
        <dbReference type="ARBA" id="ARBA00022679"/>
    </source>
</evidence>
<gene>
    <name evidence="4" type="ORF">DI551_04990</name>
</gene>
<dbReference type="AlphaFoldDB" id="A0A2W5PVH8"/>
<organism evidence="4 5">
    <name type="scientific">Micavibrio aeruginosavorus</name>
    <dbReference type="NCBI Taxonomy" id="349221"/>
    <lineage>
        <taxon>Bacteria</taxon>
        <taxon>Pseudomonadati</taxon>
        <taxon>Bdellovibrionota</taxon>
        <taxon>Bdellovibrionia</taxon>
        <taxon>Bdellovibrionales</taxon>
        <taxon>Pseudobdellovibrionaceae</taxon>
        <taxon>Micavibrio</taxon>
    </lineage>
</organism>
<dbReference type="EMBL" id="QFQB01000026">
    <property type="protein sequence ID" value="PZQ46463.1"/>
    <property type="molecule type" value="Genomic_DNA"/>
</dbReference>
<evidence type="ECO:0000313" key="5">
    <source>
        <dbReference type="Proteomes" id="UP000249417"/>
    </source>
</evidence>
<dbReference type="InterPro" id="IPR000182">
    <property type="entry name" value="GNAT_dom"/>
</dbReference>
<dbReference type="Pfam" id="PF00583">
    <property type="entry name" value="Acetyltransf_1"/>
    <property type="match status" value="1"/>
</dbReference>
<sequence>MNIRKADASDIPVIARLHVEGWKGAYGGIVDQSYLDSLTVEKRIADWTQWSQTGESDVFIAEEGGEAAGFVVIGRTKTPPPGSSPIRPSHSGEIYALYLLPDQWRKGIGTALIKHAAIELKAKKHSTICLWVLEKNERANAFYKKMGGQKLGGKMIEIGHSSLKEVCYGWRDVTKVGT</sequence>
<dbReference type="CDD" id="cd04301">
    <property type="entry name" value="NAT_SF"/>
    <property type="match status" value="1"/>
</dbReference>
<keyword evidence="2" id="KW-0012">Acyltransferase</keyword>
<evidence type="ECO:0000313" key="4">
    <source>
        <dbReference type="EMBL" id="PZQ46463.1"/>
    </source>
</evidence>